<dbReference type="PANTHER" id="PTHR34341:SF1">
    <property type="entry name" value="TRANSMEMBRANE PROTEIN 107"/>
    <property type="match status" value="1"/>
</dbReference>
<evidence type="ECO:0000256" key="7">
    <source>
        <dbReference type="SAM" id="Phobius"/>
    </source>
</evidence>
<keyword evidence="4" id="KW-0970">Cilium biogenesis/degradation</keyword>
<feature type="transmembrane region" description="Helical" evidence="7">
    <location>
        <begin position="57"/>
        <end position="81"/>
    </location>
</feature>
<keyword evidence="6 7" id="KW-0472">Membrane</keyword>
<evidence type="ECO:0000256" key="6">
    <source>
        <dbReference type="ARBA" id="ARBA00023136"/>
    </source>
</evidence>
<comment type="caution">
    <text evidence="8">The sequence shown here is derived from an EMBL/GenBank/DDBJ whole genome shotgun (WGS) entry which is preliminary data.</text>
</comment>
<dbReference type="Pfam" id="PF14995">
    <property type="entry name" value="TMEM107"/>
    <property type="match status" value="2"/>
</dbReference>
<feature type="transmembrane region" description="Helical" evidence="7">
    <location>
        <begin position="195"/>
        <end position="222"/>
    </location>
</feature>
<keyword evidence="9" id="KW-1185">Reference proteome</keyword>
<evidence type="ECO:0000313" key="9">
    <source>
        <dbReference type="Proteomes" id="UP000830375"/>
    </source>
</evidence>
<keyword evidence="3 7" id="KW-0812">Transmembrane</keyword>
<gene>
    <name evidence="8" type="ORF">H4Q32_015662</name>
</gene>
<protein>
    <recommendedName>
        <fullName evidence="2">Transmembrane protein 107</fullName>
    </recommendedName>
</protein>
<evidence type="ECO:0000256" key="2">
    <source>
        <dbReference type="ARBA" id="ARBA00015652"/>
    </source>
</evidence>
<evidence type="ECO:0000256" key="4">
    <source>
        <dbReference type="ARBA" id="ARBA00022794"/>
    </source>
</evidence>
<evidence type="ECO:0000313" key="8">
    <source>
        <dbReference type="EMBL" id="KAI2649665.1"/>
    </source>
</evidence>
<evidence type="ECO:0000256" key="5">
    <source>
        <dbReference type="ARBA" id="ARBA00022989"/>
    </source>
</evidence>
<reference evidence="8 9" key="1">
    <citation type="submission" date="2022-01" db="EMBL/GenBank/DDBJ databases">
        <title>A high-quality chromosome-level genome assembly of rohu carp, Labeo rohita.</title>
        <authorList>
            <person name="Arick M.A. II"/>
            <person name="Hsu C.-Y."/>
            <person name="Magbanua Z."/>
            <person name="Pechanova O."/>
            <person name="Grover C."/>
            <person name="Miller E."/>
            <person name="Thrash A."/>
            <person name="Ezzel L."/>
            <person name="Alam S."/>
            <person name="Benzie J."/>
            <person name="Hamilton M."/>
            <person name="Karsi A."/>
            <person name="Lawrence M.L."/>
            <person name="Peterson D.G."/>
        </authorList>
    </citation>
    <scope>NUCLEOTIDE SEQUENCE [LARGE SCALE GENOMIC DNA]</scope>
    <source>
        <strain evidence="9">BAU-BD-2019</strain>
        <tissue evidence="8">Blood</tissue>
    </source>
</reference>
<proteinExistence type="predicted"/>
<keyword evidence="5 7" id="KW-1133">Transmembrane helix</keyword>
<evidence type="ECO:0000256" key="3">
    <source>
        <dbReference type="ARBA" id="ARBA00022692"/>
    </source>
</evidence>
<dbReference type="EMBL" id="JACTAM010000023">
    <property type="protein sequence ID" value="KAI2649665.1"/>
    <property type="molecule type" value="Genomic_DNA"/>
</dbReference>
<dbReference type="Proteomes" id="UP000830375">
    <property type="component" value="Unassembled WGS sequence"/>
</dbReference>
<organism evidence="8 9">
    <name type="scientific">Labeo rohita</name>
    <name type="common">Indian major carp</name>
    <name type="synonym">Cyprinus rohita</name>
    <dbReference type="NCBI Taxonomy" id="84645"/>
    <lineage>
        <taxon>Eukaryota</taxon>
        <taxon>Metazoa</taxon>
        <taxon>Chordata</taxon>
        <taxon>Craniata</taxon>
        <taxon>Vertebrata</taxon>
        <taxon>Euteleostomi</taxon>
        <taxon>Actinopterygii</taxon>
        <taxon>Neopterygii</taxon>
        <taxon>Teleostei</taxon>
        <taxon>Ostariophysi</taxon>
        <taxon>Cypriniformes</taxon>
        <taxon>Cyprinidae</taxon>
        <taxon>Labeoninae</taxon>
        <taxon>Labeonini</taxon>
        <taxon>Labeo</taxon>
    </lineage>
</organism>
<sequence>MLCSNLEPGSARPAPANPLTPLRSLAHKNGVCHGAYTPTQPYRSILPRERQIVSMSVINSLVPARFLTLIAHLVIVIIIFWSRKNSVSACLPLNYTDEEYRLEDTRYLVGFLCGVSMFNNNQALLCILTRSTSSPQAQLTCLLLQMDILTFIILEQSKKRNAVLNAVLDHYVAIACHASGSVALLFFLFEQWTCSIYWWIFGFCSVIPALYEMILFVVVFGFKKKPL</sequence>
<comment type="subcellular location">
    <subcellularLocation>
        <location evidence="1">Membrane</location>
        <topology evidence="1">Multi-pass membrane protein</topology>
    </subcellularLocation>
</comment>
<accession>A0ABQ8LGX4</accession>
<evidence type="ECO:0000256" key="1">
    <source>
        <dbReference type="ARBA" id="ARBA00004141"/>
    </source>
</evidence>
<dbReference type="PANTHER" id="PTHR34341">
    <property type="entry name" value="TRANSMEMBRANE PROTEIN 107"/>
    <property type="match status" value="1"/>
</dbReference>
<feature type="transmembrane region" description="Helical" evidence="7">
    <location>
        <begin position="166"/>
        <end position="189"/>
    </location>
</feature>
<dbReference type="InterPro" id="IPR029248">
    <property type="entry name" value="TMEM107"/>
</dbReference>
<name>A0ABQ8LGX4_LABRO</name>